<keyword evidence="2" id="KW-1185">Reference proteome</keyword>
<proteinExistence type="predicted"/>
<gene>
    <name evidence="1" type="ORF">SAMN05216605_12123</name>
</gene>
<evidence type="ECO:0000313" key="1">
    <source>
        <dbReference type="EMBL" id="SDJ06728.1"/>
    </source>
</evidence>
<reference evidence="2" key="1">
    <citation type="submission" date="2016-10" db="EMBL/GenBank/DDBJ databases">
        <authorList>
            <person name="Varghese N."/>
            <person name="Submissions S."/>
        </authorList>
    </citation>
    <scope>NUCLEOTIDE SEQUENCE [LARGE SCALE GENOMIC DNA]</scope>
    <source>
        <strain evidence="2">ATCC 700689</strain>
    </source>
</reference>
<dbReference type="AlphaFoldDB" id="A0A1G8QPZ7"/>
<protein>
    <recommendedName>
        <fullName evidence="3">SprT-like family protein</fullName>
    </recommendedName>
</protein>
<dbReference type="Proteomes" id="UP000182894">
    <property type="component" value="Unassembled WGS sequence"/>
</dbReference>
<sequence>MFEKVSGQPIQQLRAAYILMNDRLFSASLPGCELRFSTRPGSEGHYQPATVVGRHDAGLDLICVSASQSVQKIFESLAHQMCHQYRQYRGNPPRRAYHDQAWAKKMIEIGLQPSDTAAPGGRTTGQRMSHYLLECSPLSELIKELASQGHDLSLLVEGLSTRSNGENLQQKGAKPWSRTKYACPGCGRSVLGGDRLNLICGDCNRLYVATPSTDCEPTESPTDAERVNPIAMRRNETCAMAQLLTSQGV</sequence>
<evidence type="ECO:0000313" key="2">
    <source>
        <dbReference type="Proteomes" id="UP000182894"/>
    </source>
</evidence>
<accession>A0A1G8QPZ7</accession>
<dbReference type="EMBL" id="FNCO01000021">
    <property type="protein sequence ID" value="SDJ06728.1"/>
    <property type="molecule type" value="Genomic_DNA"/>
</dbReference>
<organism evidence="1 2">
    <name type="scientific">Pseudomonas abietaniphila</name>
    <dbReference type="NCBI Taxonomy" id="89065"/>
    <lineage>
        <taxon>Bacteria</taxon>
        <taxon>Pseudomonadati</taxon>
        <taxon>Pseudomonadota</taxon>
        <taxon>Gammaproteobacteria</taxon>
        <taxon>Pseudomonadales</taxon>
        <taxon>Pseudomonadaceae</taxon>
        <taxon>Pseudomonas</taxon>
    </lineage>
</organism>
<name>A0A1G8QPZ7_9PSED</name>
<evidence type="ECO:0008006" key="3">
    <source>
        <dbReference type="Google" id="ProtNLM"/>
    </source>
</evidence>